<protein>
    <submittedName>
        <fullName evidence="2">Uncharacterized protein</fullName>
    </submittedName>
</protein>
<feature type="transmembrane region" description="Helical" evidence="1">
    <location>
        <begin position="91"/>
        <end position="111"/>
    </location>
</feature>
<dbReference type="Gramene" id="RZC76371">
    <property type="protein sequence ID" value="RZC76371"/>
    <property type="gene ID" value="C5167_000485"/>
</dbReference>
<gene>
    <name evidence="2" type="ORF">C5167_000485</name>
</gene>
<evidence type="ECO:0000256" key="1">
    <source>
        <dbReference type="SAM" id="Phobius"/>
    </source>
</evidence>
<evidence type="ECO:0000313" key="3">
    <source>
        <dbReference type="Proteomes" id="UP000316621"/>
    </source>
</evidence>
<keyword evidence="3" id="KW-1185">Reference proteome</keyword>
<keyword evidence="1" id="KW-0812">Transmembrane</keyword>
<keyword evidence="1" id="KW-1133">Transmembrane helix</keyword>
<reference evidence="2 3" key="1">
    <citation type="journal article" date="2018" name="Science">
        <title>The opium poppy genome and morphinan production.</title>
        <authorList>
            <person name="Guo L."/>
            <person name="Winzer T."/>
            <person name="Yang X."/>
            <person name="Li Y."/>
            <person name="Ning Z."/>
            <person name="He Z."/>
            <person name="Teodor R."/>
            <person name="Lu Y."/>
            <person name="Bowser T.A."/>
            <person name="Graham I.A."/>
            <person name="Ye K."/>
        </authorList>
    </citation>
    <scope>NUCLEOTIDE SEQUENCE [LARGE SCALE GENOMIC DNA]</scope>
    <source>
        <strain evidence="3">cv. HN1</strain>
        <tissue evidence="2">Leaves</tissue>
    </source>
</reference>
<sequence>MTTSTISPTKVAGEDFRWREMQCNKLEIPVALGLLLPSFGGLDDLRFSDPYFTGLIYMKAVLIVAIAVTELEKDTGIKDFAKSMRLNFGKIWISCAVYGLLEIAFTAFHIGNLTTSSYQIIQGRISILSCIPYEKFSGPPFTQMDLEGYEP</sequence>
<dbReference type="Proteomes" id="UP000316621">
    <property type="component" value="Chromosome 9"/>
</dbReference>
<dbReference type="AlphaFoldDB" id="A0A4Y7KW76"/>
<name>A0A4Y7KW76_PAPSO</name>
<keyword evidence="1" id="KW-0472">Membrane</keyword>
<evidence type="ECO:0000313" key="2">
    <source>
        <dbReference type="EMBL" id="RZC76371.1"/>
    </source>
</evidence>
<feature type="transmembrane region" description="Helical" evidence="1">
    <location>
        <begin position="51"/>
        <end position="71"/>
    </location>
</feature>
<dbReference type="EMBL" id="CM010723">
    <property type="protein sequence ID" value="RZC76371.1"/>
    <property type="molecule type" value="Genomic_DNA"/>
</dbReference>
<proteinExistence type="predicted"/>
<organism evidence="2 3">
    <name type="scientific">Papaver somniferum</name>
    <name type="common">Opium poppy</name>
    <dbReference type="NCBI Taxonomy" id="3469"/>
    <lineage>
        <taxon>Eukaryota</taxon>
        <taxon>Viridiplantae</taxon>
        <taxon>Streptophyta</taxon>
        <taxon>Embryophyta</taxon>
        <taxon>Tracheophyta</taxon>
        <taxon>Spermatophyta</taxon>
        <taxon>Magnoliopsida</taxon>
        <taxon>Ranunculales</taxon>
        <taxon>Papaveraceae</taxon>
        <taxon>Papaveroideae</taxon>
        <taxon>Papaver</taxon>
    </lineage>
</organism>
<accession>A0A4Y7KW76</accession>